<feature type="coiled-coil region" evidence="3">
    <location>
        <begin position="451"/>
        <end position="506"/>
    </location>
</feature>
<keyword evidence="5" id="KW-1185">Reference proteome</keyword>
<protein>
    <submittedName>
        <fullName evidence="6">Protein PLASTID MOVEMENT IMPAIRED 15 isoform X1</fullName>
    </submittedName>
</protein>
<dbReference type="GO" id="GO:0005829">
    <property type="term" value="C:cytosol"/>
    <property type="evidence" value="ECO:0007669"/>
    <property type="project" value="TreeGrafter"/>
</dbReference>
<accession>A0A1S2XSN1</accession>
<feature type="region of interest" description="Disordered" evidence="4">
    <location>
        <begin position="610"/>
        <end position="659"/>
    </location>
</feature>
<feature type="coiled-coil region" evidence="3">
    <location>
        <begin position="265"/>
        <end position="310"/>
    </location>
</feature>
<evidence type="ECO:0000256" key="3">
    <source>
        <dbReference type="SAM" id="Coils"/>
    </source>
</evidence>
<name>A0A1S2XSN1_CICAR</name>
<reference evidence="6" key="2">
    <citation type="submission" date="2025-08" db="UniProtKB">
        <authorList>
            <consortium name="RefSeq"/>
        </authorList>
    </citation>
    <scope>IDENTIFICATION</scope>
    <source>
        <tissue evidence="6">Etiolated seedlings</tissue>
    </source>
</reference>
<dbReference type="PANTHER" id="PTHR32054">
    <property type="entry name" value="HEAVY CHAIN, PUTATIVE, EXPRESSED-RELATED-RELATED"/>
    <property type="match status" value="1"/>
</dbReference>
<feature type="compositionally biased region" description="Polar residues" evidence="4">
    <location>
        <begin position="130"/>
        <end position="144"/>
    </location>
</feature>
<dbReference type="PaxDb" id="3827-XP_004492966.1"/>
<feature type="region of interest" description="Disordered" evidence="4">
    <location>
        <begin position="125"/>
        <end position="144"/>
    </location>
</feature>
<feature type="region of interest" description="Disordered" evidence="4">
    <location>
        <begin position="1"/>
        <end position="26"/>
    </location>
</feature>
<dbReference type="STRING" id="3827.A0A1S2XSN1"/>
<reference evidence="5" key="1">
    <citation type="journal article" date="2013" name="Nat. Biotechnol.">
        <title>Draft genome sequence of chickpea (Cicer arietinum) provides a resource for trait improvement.</title>
        <authorList>
            <person name="Varshney R.K."/>
            <person name="Song C."/>
            <person name="Saxena R.K."/>
            <person name="Azam S."/>
            <person name="Yu S."/>
            <person name="Sharpe A.G."/>
            <person name="Cannon S."/>
            <person name="Baek J."/>
            <person name="Rosen B.D."/>
            <person name="Tar'an B."/>
            <person name="Millan T."/>
            <person name="Zhang X."/>
            <person name="Ramsay L.D."/>
            <person name="Iwata A."/>
            <person name="Wang Y."/>
            <person name="Nelson W."/>
            <person name="Farmer A.D."/>
            <person name="Gaur P.M."/>
            <person name="Soderlund C."/>
            <person name="Penmetsa R.V."/>
            <person name="Xu C."/>
            <person name="Bharti A.K."/>
            <person name="He W."/>
            <person name="Winter P."/>
            <person name="Zhao S."/>
            <person name="Hane J.K."/>
            <person name="Carrasquilla-Garcia N."/>
            <person name="Condie J.A."/>
            <person name="Upadhyaya H.D."/>
            <person name="Luo M.C."/>
            <person name="Thudi M."/>
            <person name="Gowda C.L."/>
            <person name="Singh N.P."/>
            <person name="Lichtenzveig J."/>
            <person name="Gali K.K."/>
            <person name="Rubio J."/>
            <person name="Nadarajan N."/>
            <person name="Dolezel J."/>
            <person name="Bansal K.C."/>
            <person name="Xu X."/>
            <person name="Edwards D."/>
            <person name="Zhang G."/>
            <person name="Kahl G."/>
            <person name="Gil J."/>
            <person name="Singh K.B."/>
            <person name="Datta S.K."/>
            <person name="Jackson S.A."/>
            <person name="Wang J."/>
            <person name="Cook D.R."/>
        </authorList>
    </citation>
    <scope>NUCLEOTIDE SEQUENCE [LARGE SCALE GENOMIC DNA]</scope>
    <source>
        <strain evidence="5">cv. CDC Frontier</strain>
    </source>
</reference>
<dbReference type="OrthoDB" id="685331at2759"/>
<evidence type="ECO:0000256" key="4">
    <source>
        <dbReference type="SAM" id="MobiDB-lite"/>
    </source>
</evidence>
<proteinExistence type="inferred from homology"/>
<sequence length="695" mass="80072">MIKKFNKENKIGTGSDVSNTSQSLRLPPSSSCYIPSCLAKLRILNHKFHFKFLIFQFWQKMDDTEVGIRRVRSVKDAINLYDDRNHRFADTDSPSLKKTQMDFSGNPTSRTRELHKARRDIGRYKESRWTSESTKAQAESDLSNAKKTTKNLSFMIEESSYKAKSQIRDIETLKKKGKGKHEDMVVKRNENHYEYAKVMRELEYLKKELFQLKLDVASVLEEKSRAENQIEASSSKMIICSRKTEVLRKEIEEANEEQVLAELARIEALKELEDIRVQREREANEFLFKLEITRKKLKEAVEEMDESKELEMKLAMTVSDVDLLQNQLNMVKEMEKRVQGDDGSMKLLEGSFMKDEESGDSNELKTINEELEAAKKELALIRDEGFQFMASMDVIRNELKHVTDETARLKKKDSSVHNLNLKLLRTKSKLEAVSAAEEKARLIVTSLSHALENLKTETDASKKEKEHINQDIITTKEEISKTEFEIDMSEEKLQGVMKELEKAKTSEDLALEKLKTISETTLRERALTAKHSSLITISKFEYEYLTNHAAAAEEIADKKVAAAEAWIEALKASEKEILMETKIAQREFKETMLKEEREIYTKEKMVGRRVSSDEEFDRPRKREKSSSKNSQRAISRKSIKSNGNVTPAKRAKFQKSASPAIATRHVSPFTLKKRKKVIPNLAKLFGGKKITKTKE</sequence>
<organism evidence="5 6">
    <name type="scientific">Cicer arietinum</name>
    <name type="common">Chickpea</name>
    <name type="synonym">Garbanzo</name>
    <dbReference type="NCBI Taxonomy" id="3827"/>
    <lineage>
        <taxon>Eukaryota</taxon>
        <taxon>Viridiplantae</taxon>
        <taxon>Streptophyta</taxon>
        <taxon>Embryophyta</taxon>
        <taxon>Tracheophyta</taxon>
        <taxon>Spermatophyta</taxon>
        <taxon>Magnoliopsida</taxon>
        <taxon>eudicotyledons</taxon>
        <taxon>Gunneridae</taxon>
        <taxon>Pentapetalae</taxon>
        <taxon>rosids</taxon>
        <taxon>fabids</taxon>
        <taxon>Fabales</taxon>
        <taxon>Fabaceae</taxon>
        <taxon>Papilionoideae</taxon>
        <taxon>50 kb inversion clade</taxon>
        <taxon>NPAAA clade</taxon>
        <taxon>Hologalegina</taxon>
        <taxon>IRL clade</taxon>
        <taxon>Cicereae</taxon>
        <taxon>Cicer</taxon>
    </lineage>
</organism>
<feature type="coiled-coil region" evidence="3">
    <location>
        <begin position="364"/>
        <end position="412"/>
    </location>
</feature>
<dbReference type="Pfam" id="PF05701">
    <property type="entry name" value="WEMBL"/>
    <property type="match status" value="1"/>
</dbReference>
<feature type="region of interest" description="Disordered" evidence="4">
    <location>
        <begin position="91"/>
        <end position="117"/>
    </location>
</feature>
<dbReference type="GO" id="GO:0009904">
    <property type="term" value="P:chloroplast accumulation movement"/>
    <property type="evidence" value="ECO:0007669"/>
    <property type="project" value="TreeGrafter"/>
</dbReference>
<comment type="similarity">
    <text evidence="1">Belongs to the WEB family.</text>
</comment>
<dbReference type="GO" id="GO:0009903">
    <property type="term" value="P:chloroplast avoidance movement"/>
    <property type="evidence" value="ECO:0007669"/>
    <property type="project" value="TreeGrafter"/>
</dbReference>
<feature type="compositionally biased region" description="Basic and acidic residues" evidence="4">
    <location>
        <begin position="1"/>
        <end position="10"/>
    </location>
</feature>
<dbReference type="AlphaFoldDB" id="A0A1S2XSN1"/>
<dbReference type="GeneID" id="101492621"/>
<evidence type="ECO:0000256" key="1">
    <source>
        <dbReference type="ARBA" id="ARBA00005485"/>
    </source>
</evidence>
<evidence type="ECO:0000313" key="6">
    <source>
        <dbReference type="RefSeq" id="XP_004492967.2"/>
    </source>
</evidence>
<dbReference type="RefSeq" id="XP_004492967.2">
    <property type="nucleotide sequence ID" value="XM_004492910.3"/>
</dbReference>
<feature type="coiled-coil region" evidence="3">
    <location>
        <begin position="209"/>
        <end position="236"/>
    </location>
</feature>
<dbReference type="InterPro" id="IPR008545">
    <property type="entry name" value="Web"/>
</dbReference>
<feature type="compositionally biased region" description="Polar residues" evidence="4">
    <location>
        <begin position="92"/>
        <end position="109"/>
    </location>
</feature>
<evidence type="ECO:0000256" key="2">
    <source>
        <dbReference type="ARBA" id="ARBA00023054"/>
    </source>
</evidence>
<feature type="compositionally biased region" description="Basic and acidic residues" evidence="4">
    <location>
        <begin position="610"/>
        <end position="626"/>
    </location>
</feature>
<dbReference type="Proteomes" id="UP000087171">
    <property type="component" value="Chromosome Ca3"/>
</dbReference>
<gene>
    <name evidence="6" type="primary">LOC101492621</name>
</gene>
<dbReference type="PANTHER" id="PTHR32054:SF2">
    <property type="entry name" value="PROTEIN PLASTID MOVEMENT IMPAIRED 2"/>
    <property type="match status" value="1"/>
</dbReference>
<evidence type="ECO:0000313" key="5">
    <source>
        <dbReference type="Proteomes" id="UP000087171"/>
    </source>
</evidence>
<keyword evidence="2 3" id="KW-0175">Coiled coil</keyword>
<feature type="compositionally biased region" description="Polar residues" evidence="4">
    <location>
        <begin position="15"/>
        <end position="26"/>
    </location>
</feature>